<dbReference type="AlphaFoldDB" id="A0A9P4XF61"/>
<feature type="region of interest" description="Disordered" evidence="1">
    <location>
        <begin position="899"/>
        <end position="937"/>
    </location>
</feature>
<reference evidence="2 3" key="1">
    <citation type="submission" date="2018-06" db="EMBL/GenBank/DDBJ databases">
        <title>Genome analysis of cellulolytic fungus Trichoderma lentiforme CFAM-422.</title>
        <authorList>
            <person name="Steindorff A.S."/>
            <person name="Formighieri E.F."/>
            <person name="Midorikawa G.E.O."/>
            <person name="Tamietti M.S."/>
            <person name="Ramos E.Z."/>
            <person name="Silva A.S."/>
            <person name="Bon E.P.S."/>
            <person name="Mendes T.D."/>
            <person name="Damaso M.C.T."/>
            <person name="Favaro L.C.L."/>
        </authorList>
    </citation>
    <scope>NUCLEOTIDE SEQUENCE [LARGE SCALE GENOMIC DNA]</scope>
    <source>
        <strain evidence="2 3">CFAM-422</strain>
    </source>
</reference>
<name>A0A9P4XF61_9HYPO</name>
<organism evidence="2 3">
    <name type="scientific">Trichoderma lentiforme</name>
    <dbReference type="NCBI Taxonomy" id="1567552"/>
    <lineage>
        <taxon>Eukaryota</taxon>
        <taxon>Fungi</taxon>
        <taxon>Dikarya</taxon>
        <taxon>Ascomycota</taxon>
        <taxon>Pezizomycotina</taxon>
        <taxon>Sordariomycetes</taxon>
        <taxon>Hypocreomycetidae</taxon>
        <taxon>Hypocreales</taxon>
        <taxon>Hypocreaceae</taxon>
        <taxon>Trichoderma</taxon>
    </lineage>
</organism>
<comment type="caution">
    <text evidence="2">The sequence shown here is derived from an EMBL/GenBank/DDBJ whole genome shotgun (WGS) entry which is preliminary data.</text>
</comment>
<evidence type="ECO:0000313" key="2">
    <source>
        <dbReference type="EMBL" id="KAF3069497.1"/>
    </source>
</evidence>
<dbReference type="Proteomes" id="UP000801864">
    <property type="component" value="Unassembled WGS sequence"/>
</dbReference>
<keyword evidence="3" id="KW-1185">Reference proteome</keyword>
<evidence type="ECO:0000256" key="1">
    <source>
        <dbReference type="SAM" id="MobiDB-lite"/>
    </source>
</evidence>
<dbReference type="AntiFam" id="ANF00142">
    <property type="entry name" value="Shadow ORF (opposite yadG)"/>
</dbReference>
<accession>A0A9P4XF61</accession>
<feature type="region of interest" description="Disordered" evidence="1">
    <location>
        <begin position="850"/>
        <end position="871"/>
    </location>
</feature>
<feature type="compositionally biased region" description="Low complexity" evidence="1">
    <location>
        <begin position="909"/>
        <end position="921"/>
    </location>
</feature>
<feature type="region of interest" description="Disordered" evidence="1">
    <location>
        <begin position="1054"/>
        <end position="1082"/>
    </location>
</feature>
<gene>
    <name evidence="2" type="ORF">CFAM422_007199</name>
</gene>
<evidence type="ECO:0000313" key="3">
    <source>
        <dbReference type="Proteomes" id="UP000801864"/>
    </source>
</evidence>
<sequence>MWGMLNRLQIILVAEHLLTTLSAGHTLGRGQLGLLLGANNLVAHGIELVLLIVVVLLETRTRTLALDPVVAGRSHLAVHDSPDFLSQVLGELGRVSNDDDTTLELLQGLGQSTQRVTIQIVGRLVKDDQVGSLPRASSQDSLDTLATRQTAHAGLGIETEVGAVGLNLLSDQRSELTRGKSLLHIDISDHLLVRGQQLVTGQPDVVSGVLELSTGVDANDTTQGTLNLEDLVHGLLISLSDDLVGSVHGLTILTSLETPLDVLGRSLVKVVINVGKGVLLDVGDTDVLVLVDLTTGGDELTAENVDQSRLAGTVGTDNGNTRAKRALEADLLDLGLGGTGVLEGHLGGTQDGLGLGLDTLKETGLGEGELHLGGTELVVGLGGRNTLDELLQVTTVTLELESLVVNDVLADVVKEARVVRDNDGSAGGAGEVVLEPLDVLHVQVVSRLVEQQNIRGLEDSTAQSELHLPTTRQGGNLALDHLLGEAELVQALLDISLSDVDLGLGKLLHGPVDGGHLSISGVKVVLNEDSLDFALLGETLDLLVVDSTHESRLAGTVGTAKTVTLTTLEAKVSLVEQDLGTVGKRESAVAKVLALLIISLTLLLLGGTGRSALAESVNGALGVVDAGDDSDVGLKALDPDEGLTLLHVDELTSNGGDVLSDRLHLLKKGSVAGGEDFLELAKDDGDVTVVANLGDLAVNDVTDTVQGVKGLLGLLTSLGISEVVVVLLETWHHLGQERSDNVGVVDKLAHVVNNDSRLSLDGRLTLGKTTIQKRDHEGEGRLLDLSNEGGGTEKVDSLGNVLRLGDTLDELGNESLNILVDDELADGLHDLVGVLLDLLLGVPHGLRDDGDQVGNTVGELSRGSLDKGKDEVQSSHLFRPLLGSADRLHQVREGALDSVAVDGAGNGQDSSGSGILDSSDLVANSGKKSGQKNDEVGLDVGGDLRVRGNSLNGDSSLLTGSGVLLVDEALLDVSDDPRKKACIAKINLLLGDSLVVNATVEETSELSSRLLNVRRLLGDGELLEKLVQDLDGLGTFARHFGGDVEFGVAGLLDGEEPKNNSSKKRMDYLKDKSKVGISDDQK</sequence>
<feature type="compositionally biased region" description="Basic and acidic residues" evidence="1">
    <location>
        <begin position="1064"/>
        <end position="1082"/>
    </location>
</feature>
<proteinExistence type="predicted"/>
<dbReference type="EMBL" id="QLNT01000012">
    <property type="protein sequence ID" value="KAF3069497.1"/>
    <property type="molecule type" value="Genomic_DNA"/>
</dbReference>
<protein>
    <submittedName>
        <fullName evidence="2">Uncharacterized protein</fullName>
    </submittedName>
</protein>